<feature type="domain" description="DEP" evidence="3">
    <location>
        <begin position="61"/>
        <end position="128"/>
    </location>
</feature>
<keyword evidence="1" id="KW-0479">Metal-binding</keyword>
<dbReference type="Proteomes" id="UP001175271">
    <property type="component" value="Unassembled WGS sequence"/>
</dbReference>
<evidence type="ECO:0000256" key="2">
    <source>
        <dbReference type="SAM" id="MobiDB-lite"/>
    </source>
</evidence>
<feature type="binding site" evidence="1">
    <location>
        <position position="271"/>
    </location>
    <ligand>
        <name>Zn(2+)</name>
        <dbReference type="ChEBI" id="CHEBI:29105"/>
    </ligand>
</feature>
<name>A0AA39LJH7_9BILA</name>
<dbReference type="Pfam" id="PF03637">
    <property type="entry name" value="Mob1_phocein"/>
    <property type="match status" value="1"/>
</dbReference>
<dbReference type="InterPro" id="IPR000591">
    <property type="entry name" value="DEP_dom"/>
</dbReference>
<proteinExistence type="predicted"/>
<dbReference type="PANTHER" id="PTHR22599">
    <property type="entry name" value="MPS ONE BINDER KINASE ACTIVATOR-LIKE MOB"/>
    <property type="match status" value="1"/>
</dbReference>
<dbReference type="InterPro" id="IPR005301">
    <property type="entry name" value="MOB_kinase_act_fam"/>
</dbReference>
<dbReference type="SMART" id="SM01388">
    <property type="entry name" value="Mob1_phocein"/>
    <property type="match status" value="1"/>
</dbReference>
<dbReference type="AlphaFoldDB" id="A0AA39LJH7"/>
<accession>A0AA39LJH7</accession>
<dbReference type="CDD" id="cd04371">
    <property type="entry name" value="DEP"/>
    <property type="match status" value="1"/>
</dbReference>
<dbReference type="Gene3D" id="1.10.10.10">
    <property type="entry name" value="Winged helix-like DNA-binding domain superfamily/Winged helix DNA-binding domain"/>
    <property type="match status" value="1"/>
</dbReference>
<protein>
    <recommendedName>
        <fullName evidence="3">DEP domain-containing protein</fullName>
    </recommendedName>
</protein>
<dbReference type="InterPro" id="IPR036390">
    <property type="entry name" value="WH_DNA-bd_sf"/>
</dbReference>
<dbReference type="SUPFAM" id="SSF46785">
    <property type="entry name" value="Winged helix' DNA-binding domain"/>
    <property type="match status" value="1"/>
</dbReference>
<evidence type="ECO:0000259" key="3">
    <source>
        <dbReference type="PROSITE" id="PS50186"/>
    </source>
</evidence>
<dbReference type="FunFam" id="1.20.140.30:FF:000001">
    <property type="entry name" value="MOB kinase activator 1A"/>
    <property type="match status" value="1"/>
</dbReference>
<dbReference type="EMBL" id="JAUCMV010000005">
    <property type="protein sequence ID" value="KAK0399602.1"/>
    <property type="molecule type" value="Genomic_DNA"/>
</dbReference>
<dbReference type="SUPFAM" id="SSF101152">
    <property type="entry name" value="Mob1/phocein"/>
    <property type="match status" value="1"/>
</dbReference>
<dbReference type="SMART" id="SM00049">
    <property type="entry name" value="DEP"/>
    <property type="match status" value="1"/>
</dbReference>
<reference evidence="4" key="1">
    <citation type="submission" date="2023-06" db="EMBL/GenBank/DDBJ databases">
        <title>Genomic analysis of the entomopathogenic nematode Steinernema hermaphroditum.</title>
        <authorList>
            <person name="Schwarz E.M."/>
            <person name="Heppert J.K."/>
            <person name="Baniya A."/>
            <person name="Schwartz H.T."/>
            <person name="Tan C.-H."/>
            <person name="Antoshechkin I."/>
            <person name="Sternberg P.W."/>
            <person name="Goodrich-Blair H."/>
            <person name="Dillman A.R."/>
        </authorList>
    </citation>
    <scope>NUCLEOTIDE SEQUENCE</scope>
    <source>
        <strain evidence="4">PS9179</strain>
        <tissue evidence="4">Whole animal</tissue>
    </source>
</reference>
<dbReference type="Gene3D" id="1.20.140.30">
    <property type="entry name" value="MOB kinase activator"/>
    <property type="match status" value="1"/>
</dbReference>
<evidence type="ECO:0000256" key="1">
    <source>
        <dbReference type="PIRSR" id="PIRSR605301-1"/>
    </source>
</evidence>
<dbReference type="GO" id="GO:0035556">
    <property type="term" value="P:intracellular signal transduction"/>
    <property type="evidence" value="ECO:0007669"/>
    <property type="project" value="InterPro"/>
</dbReference>
<gene>
    <name evidence="4" type="ORF">QR680_003130</name>
</gene>
<keyword evidence="5" id="KW-1185">Reference proteome</keyword>
<organism evidence="4 5">
    <name type="scientific">Steinernema hermaphroditum</name>
    <dbReference type="NCBI Taxonomy" id="289476"/>
    <lineage>
        <taxon>Eukaryota</taxon>
        <taxon>Metazoa</taxon>
        <taxon>Ecdysozoa</taxon>
        <taxon>Nematoda</taxon>
        <taxon>Chromadorea</taxon>
        <taxon>Rhabditida</taxon>
        <taxon>Tylenchina</taxon>
        <taxon>Panagrolaimomorpha</taxon>
        <taxon>Strongyloidoidea</taxon>
        <taxon>Steinernematidae</taxon>
        <taxon>Steinernema</taxon>
    </lineage>
</organism>
<feature type="region of interest" description="Disordered" evidence="2">
    <location>
        <begin position="142"/>
        <end position="166"/>
    </location>
</feature>
<feature type="binding site" evidence="1">
    <location>
        <position position="353"/>
    </location>
    <ligand>
        <name>Zn(2+)</name>
        <dbReference type="ChEBI" id="CHEBI:29105"/>
    </ligand>
</feature>
<sequence length="410" mass="47530">MKRRGSSPGAASLSAHRALNVLNEEAENNPQFQGTQLWNRITRKFCKDVPRKRHRRNIRFYDDTFTGKEAIDFLLGVVPSLLDGNRDVTRAKCILLAEKFFENDIIRHFRGDHLIGFKDSAELYELSPAGLEIGKSARPFRRASSFNERKPKQTWPQNLYGTQDDSPKASFQRSSGFALNAQIMATFLEFLHVNKHKTFRPKKKFPVGTLRYNLHKQAQATLHSGLDLRSAVRLPPSENFDDWLAVHTVDFFNRINLMYGTVTDACTAKSCPTMSGGARYEYLWQDGVTYKKPTHLPAPDYVYLLMDWIEIRINDENIFPSNTTVPFPKDFRSVCKKILTRLFRVFVHVYIHHFDRLVQLGAEPHANTLYKHFYFFVTEHQLVSTKELDALKEMTERLVDPNSNRRLRTN</sequence>
<evidence type="ECO:0000313" key="4">
    <source>
        <dbReference type="EMBL" id="KAK0399602.1"/>
    </source>
</evidence>
<dbReference type="Pfam" id="PF00610">
    <property type="entry name" value="DEP"/>
    <property type="match status" value="1"/>
</dbReference>
<dbReference type="PROSITE" id="PS50186">
    <property type="entry name" value="DEP"/>
    <property type="match status" value="1"/>
</dbReference>
<evidence type="ECO:0000313" key="5">
    <source>
        <dbReference type="Proteomes" id="UP001175271"/>
    </source>
</evidence>
<dbReference type="InterPro" id="IPR036388">
    <property type="entry name" value="WH-like_DNA-bd_sf"/>
</dbReference>
<feature type="binding site" evidence="1">
    <location>
        <position position="348"/>
    </location>
    <ligand>
        <name>Zn(2+)</name>
        <dbReference type="ChEBI" id="CHEBI:29105"/>
    </ligand>
</feature>
<feature type="compositionally biased region" description="Polar residues" evidence="2">
    <location>
        <begin position="154"/>
        <end position="166"/>
    </location>
</feature>
<feature type="binding site" evidence="1">
    <location>
        <position position="266"/>
    </location>
    <ligand>
        <name>Zn(2+)</name>
        <dbReference type="ChEBI" id="CHEBI:29105"/>
    </ligand>
</feature>
<comment type="caution">
    <text evidence="4">The sequence shown here is derived from an EMBL/GenBank/DDBJ whole genome shotgun (WGS) entry which is preliminary data.</text>
</comment>
<dbReference type="InterPro" id="IPR036703">
    <property type="entry name" value="MOB_kinase_act_sf"/>
</dbReference>
<keyword evidence="1" id="KW-0862">Zinc</keyword>